<organism evidence="4 5">
    <name type="scientific">Devosia oryziradicis</name>
    <dbReference type="NCBI Taxonomy" id="2801335"/>
    <lineage>
        <taxon>Bacteria</taxon>
        <taxon>Pseudomonadati</taxon>
        <taxon>Pseudomonadota</taxon>
        <taxon>Alphaproteobacteria</taxon>
        <taxon>Hyphomicrobiales</taxon>
        <taxon>Devosiaceae</taxon>
        <taxon>Devosia</taxon>
    </lineage>
</organism>
<keyword evidence="5" id="KW-1185">Reference proteome</keyword>
<dbReference type="PANTHER" id="PTHR42806">
    <property type="entry name" value="GLYCINE CLEAVAGE SYSTEM P-PROTEIN"/>
    <property type="match status" value="1"/>
</dbReference>
<comment type="function">
    <text evidence="2">The glycine cleavage system catalyzes the degradation of glycine. The P protein binds the alpha-amino group of glycine through its pyridoxal phosphate cofactor; CO(2) is released and the remaining methylamine moiety is then transferred to the lipoamide cofactor of the H protein.</text>
</comment>
<comment type="similarity">
    <text evidence="2">Belongs to the GcvP family. N-terminal subunit subfamily.</text>
</comment>
<evidence type="ECO:0000256" key="2">
    <source>
        <dbReference type="HAMAP-Rule" id="MF_00712"/>
    </source>
</evidence>
<protein>
    <recommendedName>
        <fullName evidence="2">Probable glycine dehydrogenase (decarboxylating) subunit 1</fullName>
        <ecNumber evidence="2">1.4.4.2</ecNumber>
    </recommendedName>
    <alternativeName>
        <fullName evidence="2">Glycine cleavage system P-protein subunit 1</fullName>
    </alternativeName>
    <alternativeName>
        <fullName evidence="2">Glycine decarboxylase subunit 1</fullName>
    </alternativeName>
    <alternativeName>
        <fullName evidence="2">Glycine dehydrogenase (aminomethyl-transferring) subunit 1</fullName>
    </alternativeName>
</protein>
<evidence type="ECO:0000259" key="3">
    <source>
        <dbReference type="Pfam" id="PF02347"/>
    </source>
</evidence>
<evidence type="ECO:0000313" key="5">
    <source>
        <dbReference type="Proteomes" id="UP000595460"/>
    </source>
</evidence>
<keyword evidence="1 2" id="KW-0560">Oxidoreductase</keyword>
<dbReference type="Proteomes" id="UP000595460">
    <property type="component" value="Chromosome"/>
</dbReference>
<dbReference type="NCBIfam" id="NF001696">
    <property type="entry name" value="PRK00451.1"/>
    <property type="match status" value="1"/>
</dbReference>
<dbReference type="EC" id="1.4.4.2" evidence="2"/>
<evidence type="ECO:0000313" key="4">
    <source>
        <dbReference type="EMBL" id="QQR35821.1"/>
    </source>
</evidence>
<evidence type="ECO:0000256" key="1">
    <source>
        <dbReference type="ARBA" id="ARBA00023002"/>
    </source>
</evidence>
<dbReference type="SUPFAM" id="SSF53383">
    <property type="entry name" value="PLP-dependent transferases"/>
    <property type="match status" value="1"/>
</dbReference>
<dbReference type="HAMAP" id="MF_00712">
    <property type="entry name" value="GcvPA"/>
    <property type="match status" value="1"/>
</dbReference>
<dbReference type="InterPro" id="IPR015422">
    <property type="entry name" value="PyrdxlP-dep_Trfase_small"/>
</dbReference>
<feature type="domain" description="Glycine cleavage system P-protein N-terminal" evidence="3">
    <location>
        <begin position="1"/>
        <end position="441"/>
    </location>
</feature>
<dbReference type="InterPro" id="IPR023010">
    <property type="entry name" value="GcvPA"/>
</dbReference>
<name>A0ABX7BV44_9HYPH</name>
<dbReference type="InterPro" id="IPR015424">
    <property type="entry name" value="PyrdxlP-dep_Trfase"/>
</dbReference>
<dbReference type="Gene3D" id="3.90.1150.10">
    <property type="entry name" value="Aspartate Aminotransferase, domain 1"/>
    <property type="match status" value="1"/>
</dbReference>
<comment type="subunit">
    <text evidence="2">The glycine cleavage system is composed of four proteins: P, T, L and H. In this organism, the P 'protein' is a heterodimer of two subunits.</text>
</comment>
<sequence>MRYLPHSEHERAEMLGTIGAANIDALFSAVPAKALKNFDLGLPAHSPEFLVEAHMRALAGKNRAGADGPFFVGAGAYRHHVPATVDHLIQRSEWLTAYTPYQPEISQGTLQMLFEFQTQVAKLTGMDVANASLYDGSTGTAEAVLMARRLTRRNKVVLSGGLHPHYRDVVKAYLKDDADLECLSASPEGQGDILDHIDETTAAIVIQTPDFYGHLRNMKAAADAAHAKGALLIVLITEVVSLGLLEAPGALGADIVVAEGQSIGNALNFGGPYLGLLATRKEFIRQMPGRICGETVDAEGQRGFVLTLSTREQHIRREKATSNICTNSGLCALAFSIHMGLLGEAGFTRLARLNHANACKLADALAAVPGVEVLNKTFFNEMTIRTSQPAADLIERLAKRGILGGVPVSRLEPDNPDVANLIVLAATELTTDTDIAALCAALAAEIGDEKWIAFARAAHGKLVIARITEQDRDGAVVARREIHGRVVAVRPNRGIELALEGQRAGDSFLLPPDPGAFVAAGPGAHSLTTTGEVVENPDYTSVWLFTNYNDEGDR</sequence>
<dbReference type="EMBL" id="CP068047">
    <property type="protein sequence ID" value="QQR35821.1"/>
    <property type="molecule type" value="Genomic_DNA"/>
</dbReference>
<proteinExistence type="inferred from homology"/>
<reference evidence="4 5" key="1">
    <citation type="submission" date="2021-01" db="EMBL/GenBank/DDBJ databases">
        <title>Genome seq and assembly of Devosia sp. G19.</title>
        <authorList>
            <person name="Chhetri G."/>
        </authorList>
    </citation>
    <scope>NUCLEOTIDE SEQUENCE [LARGE SCALE GENOMIC DNA]</scope>
    <source>
        <strain evidence="4 5">G19</strain>
    </source>
</reference>
<dbReference type="PANTHER" id="PTHR42806:SF1">
    <property type="entry name" value="GLYCINE DEHYDROGENASE (DECARBOXYLATING)"/>
    <property type="match status" value="1"/>
</dbReference>
<dbReference type="GO" id="GO:0004375">
    <property type="term" value="F:glycine dehydrogenase (decarboxylating) activity"/>
    <property type="evidence" value="ECO:0007669"/>
    <property type="project" value="UniProtKB-EC"/>
</dbReference>
<dbReference type="InterPro" id="IPR049315">
    <property type="entry name" value="GDC-P_N"/>
</dbReference>
<dbReference type="InterPro" id="IPR015421">
    <property type="entry name" value="PyrdxlP-dep_Trfase_major"/>
</dbReference>
<gene>
    <name evidence="2 4" type="primary">gcvPA</name>
    <name evidence="4" type="ORF">JI749_15980</name>
</gene>
<accession>A0ABX7BV44</accession>
<dbReference type="Gene3D" id="3.40.640.10">
    <property type="entry name" value="Type I PLP-dependent aspartate aminotransferase-like (Major domain)"/>
    <property type="match status" value="1"/>
</dbReference>
<dbReference type="Pfam" id="PF02347">
    <property type="entry name" value="GDC-P"/>
    <property type="match status" value="1"/>
</dbReference>
<comment type="catalytic activity">
    <reaction evidence="2">
        <text>N(6)-[(R)-lipoyl]-L-lysyl-[glycine-cleavage complex H protein] + glycine + H(+) = N(6)-[(R)-S(8)-aminomethyldihydrolipoyl]-L-lysyl-[glycine-cleavage complex H protein] + CO2</text>
        <dbReference type="Rhea" id="RHEA:24304"/>
        <dbReference type="Rhea" id="RHEA-COMP:10494"/>
        <dbReference type="Rhea" id="RHEA-COMP:10495"/>
        <dbReference type="ChEBI" id="CHEBI:15378"/>
        <dbReference type="ChEBI" id="CHEBI:16526"/>
        <dbReference type="ChEBI" id="CHEBI:57305"/>
        <dbReference type="ChEBI" id="CHEBI:83099"/>
        <dbReference type="ChEBI" id="CHEBI:83143"/>
        <dbReference type="EC" id="1.4.4.2"/>
    </reaction>
</comment>